<dbReference type="Gene3D" id="3.40.50.1820">
    <property type="entry name" value="alpha/beta hydrolase"/>
    <property type="match status" value="1"/>
</dbReference>
<gene>
    <name evidence="3" type="ORF">C1H46_041212</name>
</gene>
<dbReference type="AlphaFoldDB" id="A0A540KG90"/>
<dbReference type="InterPro" id="IPR000073">
    <property type="entry name" value="AB_hydrolase_1"/>
</dbReference>
<evidence type="ECO:0000256" key="1">
    <source>
        <dbReference type="SAM" id="MobiDB-lite"/>
    </source>
</evidence>
<name>A0A540KG90_MALBA</name>
<reference evidence="3 4" key="1">
    <citation type="journal article" date="2019" name="G3 (Bethesda)">
        <title>Sequencing of a Wild Apple (Malus baccata) Genome Unravels the Differences Between Cultivated and Wild Apple Species Regarding Disease Resistance and Cold Tolerance.</title>
        <authorList>
            <person name="Chen X."/>
        </authorList>
    </citation>
    <scope>NUCLEOTIDE SEQUENCE [LARGE SCALE GENOMIC DNA]</scope>
    <source>
        <strain evidence="4">cv. Shandingzi</strain>
        <tissue evidence="3">Leaves</tissue>
    </source>
</reference>
<dbReference type="Proteomes" id="UP000315295">
    <property type="component" value="Unassembled WGS sequence"/>
</dbReference>
<evidence type="ECO:0000259" key="2">
    <source>
        <dbReference type="Pfam" id="PF00561"/>
    </source>
</evidence>
<evidence type="ECO:0000313" key="3">
    <source>
        <dbReference type="EMBL" id="TQD73245.1"/>
    </source>
</evidence>
<feature type="region of interest" description="Disordered" evidence="1">
    <location>
        <begin position="531"/>
        <end position="580"/>
    </location>
</feature>
<comment type="caution">
    <text evidence="3">The sequence shown here is derived from an EMBL/GenBank/DDBJ whole genome shotgun (WGS) entry which is preliminary data.</text>
</comment>
<dbReference type="STRING" id="106549.A0A540KG90"/>
<dbReference type="SUPFAM" id="SSF53474">
    <property type="entry name" value="alpha/beta-Hydrolases"/>
    <property type="match status" value="1"/>
</dbReference>
<keyword evidence="4" id="KW-1185">Reference proteome</keyword>
<protein>
    <recommendedName>
        <fullName evidence="2">AB hydrolase-1 domain-containing protein</fullName>
    </recommendedName>
</protein>
<proteinExistence type="predicted"/>
<dbReference type="PANTHER" id="PTHR45763">
    <property type="entry name" value="HYDROLASE, ALPHA/BETA FOLD FAMILY PROTEIN, EXPRESSED-RELATED"/>
    <property type="match status" value="1"/>
</dbReference>
<dbReference type="PANTHER" id="PTHR45763:SF36">
    <property type="entry name" value="AB HYDROLASE-1 DOMAIN-CONTAINING PROTEIN"/>
    <property type="match status" value="1"/>
</dbReference>
<feature type="domain" description="AB hydrolase-1" evidence="2">
    <location>
        <begin position="218"/>
        <end position="510"/>
    </location>
</feature>
<feature type="compositionally biased region" description="Acidic residues" evidence="1">
    <location>
        <begin position="545"/>
        <end position="567"/>
    </location>
</feature>
<dbReference type="Pfam" id="PF00561">
    <property type="entry name" value="Abhydrolase_1"/>
    <property type="match status" value="1"/>
</dbReference>
<sequence>MSEPDTGPEFYAGRPRPWRPNDLVNGGGSGVGRAAYGVASGGVAVWPNASEPVPPETLGGLVREFSKAAAEIAVEFGKGCRDIVRQSLGNRDSVLGRSLGKVRESYLGKRVTQLRRKLGIVNEYLPEDKDPIHAWSVIACVTILAFAVVYVNVETTPSGPAPEVKKIYIHPPSAARVMLPDGRFIAYKEQGVPADRARFSIIAPHSFLSSRLAGIPGLKASLLEEFGVRLLTYDLPGFGESDPHPNRNLESSAMDMLLLADAVGVNDKFWVVGYSSGGLHAWAALRYIPDRLAGAAMFAPMVNPYDSFMNREERRRTWEKWTRSRKFMYFLARRFPSFLSYFYHRSFLSGKHGQIDRWLSLSLGKRDKALMEDPIYEEFWQRDVEESIRQGNAKPFVEEAVLQVSNWGFSLADLKLQKKERGKGVLNWLKAMLTSQEELIGFLGPIHIWQTGNMLSRLIDSNESTHLTRIALTEGMDDKVVPPSMTDFVHRILPGAAVHKLPYEGHFTYIYFCDECHRQIFTALFGTPQGPLNFTTEVDQSPLEGTEEQEEEESPLEGTEEQEEEEARGDGDSVPAPAEA</sequence>
<accession>A0A540KG90</accession>
<evidence type="ECO:0000313" key="4">
    <source>
        <dbReference type="Proteomes" id="UP000315295"/>
    </source>
</evidence>
<dbReference type="EMBL" id="VIEB01001314">
    <property type="protein sequence ID" value="TQD73245.1"/>
    <property type="molecule type" value="Genomic_DNA"/>
</dbReference>
<dbReference type="InterPro" id="IPR029058">
    <property type="entry name" value="AB_hydrolase_fold"/>
</dbReference>
<organism evidence="3 4">
    <name type="scientific">Malus baccata</name>
    <name type="common">Siberian crab apple</name>
    <name type="synonym">Pyrus baccata</name>
    <dbReference type="NCBI Taxonomy" id="106549"/>
    <lineage>
        <taxon>Eukaryota</taxon>
        <taxon>Viridiplantae</taxon>
        <taxon>Streptophyta</taxon>
        <taxon>Embryophyta</taxon>
        <taxon>Tracheophyta</taxon>
        <taxon>Spermatophyta</taxon>
        <taxon>Magnoliopsida</taxon>
        <taxon>eudicotyledons</taxon>
        <taxon>Gunneridae</taxon>
        <taxon>Pentapetalae</taxon>
        <taxon>rosids</taxon>
        <taxon>fabids</taxon>
        <taxon>Rosales</taxon>
        <taxon>Rosaceae</taxon>
        <taxon>Amygdaloideae</taxon>
        <taxon>Maleae</taxon>
        <taxon>Malus</taxon>
    </lineage>
</organism>